<dbReference type="GO" id="GO:0005829">
    <property type="term" value="C:cytosol"/>
    <property type="evidence" value="ECO:0007669"/>
    <property type="project" value="TreeGrafter"/>
</dbReference>
<dbReference type="MEROPS" id="C19.A27"/>
<reference evidence="8" key="2">
    <citation type="submission" date="2025-04" db="UniProtKB">
        <authorList>
            <consortium name="RefSeq"/>
        </authorList>
    </citation>
    <scope>IDENTIFICATION</scope>
    <source>
        <strain evidence="8">USDA-PBARC FA_bdor</strain>
        <tissue evidence="8">Whole organism</tissue>
    </source>
</reference>
<evidence type="ECO:0000256" key="3">
    <source>
        <dbReference type="SAM" id="MobiDB-lite"/>
    </source>
</evidence>
<dbReference type="Proteomes" id="UP000694866">
    <property type="component" value="Unplaced"/>
</dbReference>
<keyword evidence="7" id="KW-1185">Reference proteome</keyword>
<dbReference type="Pfam" id="PF21246">
    <property type="entry name" value="Usp38-like_N"/>
    <property type="match status" value="1"/>
</dbReference>
<accession>A0A0C9Q6T0</accession>
<dbReference type="InterPro" id="IPR001394">
    <property type="entry name" value="Peptidase_C19_UCH"/>
</dbReference>
<dbReference type="GO" id="GO:0016579">
    <property type="term" value="P:protein deubiquitination"/>
    <property type="evidence" value="ECO:0007669"/>
    <property type="project" value="InterPro"/>
</dbReference>
<accession>A0A9R1TS04</accession>
<feature type="domain" description="USP" evidence="4">
    <location>
        <begin position="404"/>
        <end position="796"/>
    </location>
</feature>
<dbReference type="Gene3D" id="3.90.70.10">
    <property type="entry name" value="Cysteine proteinases"/>
    <property type="match status" value="1"/>
</dbReference>
<dbReference type="InterPro" id="IPR049407">
    <property type="entry name" value="Usp38-like_N"/>
</dbReference>
<protein>
    <submittedName>
        <fullName evidence="6">USP38_0 protein</fullName>
    </submittedName>
    <submittedName>
        <fullName evidence="5">USP38_2 protein</fullName>
    </submittedName>
    <submittedName>
        <fullName evidence="8">Ubiquitin carboxyl-terminal hydrolase 35</fullName>
    </submittedName>
</protein>
<proteinExistence type="inferred from homology"/>
<feature type="compositionally biased region" description="Polar residues" evidence="3">
    <location>
        <begin position="571"/>
        <end position="599"/>
    </location>
</feature>
<dbReference type="SUPFAM" id="SSF54001">
    <property type="entry name" value="Cysteine proteinases"/>
    <property type="match status" value="1"/>
</dbReference>
<feature type="region of interest" description="Disordered" evidence="3">
    <location>
        <begin position="849"/>
        <end position="870"/>
    </location>
</feature>
<dbReference type="InterPro" id="IPR050164">
    <property type="entry name" value="Peptidase_C19"/>
</dbReference>
<dbReference type="RefSeq" id="XP_011313993.1">
    <property type="nucleotide sequence ID" value="XM_011315691.1"/>
</dbReference>
<sequence>MECDPPIPDFAECLLQIVSGTPAEVCQGWVNLRQLNEEVRKDIDLRDVKGIIKMIVDRSITNVTQIPKLLVFFSTRLKINPFEANVDNNYTLFLKNTGGNDISLLADIVEVLTEHDTIYLSTFMGNLKFCEAIVTCLAEFQMPPESTAIKKWKESSLRIQNNIKIICNRFDRDNSENLKITCIKTLYKIIEDLERNSLPGAALVIILQLMENQEAIQSAVQFIVSNTHNDHNLERALKTLCTWLSHWLKDDCLSRWISAFIKALEDKKKYSVLNRIADDCLPMTIQRLKIPIARPHSLALFFCLLHKQSTPALFHRVIKDIEHVLMILSNDSSEAAKKITQSVVDCTKALMMRFPCHPIYESLEKCLPVKPRMSVVDLILGKSLWQEETRNDVQNILFINEGKVGLTNLGNTCYMNSVLQALVMTRQFCHEVISYKPSADTNANVILRKLQNLFALLLYSKRRTLSPTEVLQASRPSYFTPGQQQDSSEFLCHLLDVMYEQEKSHPPQSDDLEMKILKSTPEEQDVEDMNVESEDRGIKRWITEGDLTEGTPLERKTQSLADFSDGDDLAQTPQLSDSHSDSTDSGIQSVGGEDSSTPNLVHRVFGGESKITYQCAQCDTSSHNTDKFRDLQLCFPEEIQETTEVSVQDLINYYLAPENLTGDNKYRCDKCMKLCDAQRIIKLLRAPAHLILTLKHFHYDTESRLRTKLRHKVRYDEKIQLNVSTPISNETETYQLYAAVVHSGYSMDYGHYFTYASDSKQNWYKFNDSYVYKTPLDEFKSLEPPDTPYILFYEKVTKTEGIYEDDKPELATLSKHIQDLVERDIHAYDEELRKQEEKKKCQRGRHISLLRRNDNSDDENPPPSSCRGAIDMQTNQFLF</sequence>
<dbReference type="EMBL" id="GBYB01009800">
    <property type="protein sequence ID" value="JAG79567.1"/>
    <property type="molecule type" value="Transcribed_RNA"/>
</dbReference>
<dbReference type="CTD" id="36361"/>
<dbReference type="EMBL" id="GBYB01009798">
    <property type="protein sequence ID" value="JAG79565.1"/>
    <property type="molecule type" value="Transcribed_RNA"/>
</dbReference>
<evidence type="ECO:0000256" key="2">
    <source>
        <dbReference type="SAM" id="Coils"/>
    </source>
</evidence>
<evidence type="ECO:0000256" key="1">
    <source>
        <dbReference type="ARBA" id="ARBA00009085"/>
    </source>
</evidence>
<gene>
    <name evidence="5" type="primary">USP38_2</name>
    <name evidence="8" type="synonym">DUBAI</name>
    <name evidence="6" type="synonym">USP38_0</name>
    <name evidence="6" type="ORF">g.46101</name>
    <name evidence="5" type="ORF">g.46108</name>
</gene>
<dbReference type="Pfam" id="PF00443">
    <property type="entry name" value="UCH"/>
    <property type="match status" value="1"/>
</dbReference>
<comment type="similarity">
    <text evidence="1">Belongs to the peptidase C19 family.</text>
</comment>
<dbReference type="PROSITE" id="PS00972">
    <property type="entry name" value="USP_1"/>
    <property type="match status" value="1"/>
</dbReference>
<keyword evidence="8" id="KW-0378">Hydrolase</keyword>
<dbReference type="InterPro" id="IPR038765">
    <property type="entry name" value="Papain-like_cys_pep_sf"/>
</dbReference>
<evidence type="ECO:0000313" key="8">
    <source>
        <dbReference type="RefSeq" id="XP_011313993.1"/>
    </source>
</evidence>
<evidence type="ECO:0000259" key="4">
    <source>
        <dbReference type="PROSITE" id="PS50235"/>
    </source>
</evidence>
<dbReference type="SUPFAM" id="SSF48371">
    <property type="entry name" value="ARM repeat"/>
    <property type="match status" value="1"/>
</dbReference>
<dbReference type="KEGG" id="fas:105273323"/>
<dbReference type="AlphaFoldDB" id="A0A0C9Q6T0"/>
<dbReference type="InterPro" id="IPR018200">
    <property type="entry name" value="USP_CS"/>
</dbReference>
<reference evidence="5" key="1">
    <citation type="submission" date="2015-01" db="EMBL/GenBank/DDBJ databases">
        <title>Transcriptome Assembly of Fopius arisanus.</title>
        <authorList>
            <person name="Geib S."/>
        </authorList>
    </citation>
    <scope>NUCLEOTIDE SEQUENCE</scope>
</reference>
<dbReference type="PANTHER" id="PTHR24006:SF908">
    <property type="entry name" value="DEUBIQUITINATING APOPTOTIC INHIBITOR, ISOFORM A"/>
    <property type="match status" value="1"/>
</dbReference>
<dbReference type="PANTHER" id="PTHR24006">
    <property type="entry name" value="UBIQUITIN CARBOXYL-TERMINAL HYDROLASE"/>
    <property type="match status" value="1"/>
</dbReference>
<dbReference type="InterPro" id="IPR016024">
    <property type="entry name" value="ARM-type_fold"/>
</dbReference>
<feature type="coiled-coil region" evidence="2">
    <location>
        <begin position="818"/>
        <end position="845"/>
    </location>
</feature>
<dbReference type="GO" id="GO:0005634">
    <property type="term" value="C:nucleus"/>
    <property type="evidence" value="ECO:0007669"/>
    <property type="project" value="TreeGrafter"/>
</dbReference>
<dbReference type="OrthoDB" id="2420415at2759"/>
<evidence type="ECO:0000313" key="6">
    <source>
        <dbReference type="EMBL" id="JAG79567.1"/>
    </source>
</evidence>
<dbReference type="InterPro" id="IPR028889">
    <property type="entry name" value="USP"/>
</dbReference>
<evidence type="ECO:0000313" key="7">
    <source>
        <dbReference type="Proteomes" id="UP000694866"/>
    </source>
</evidence>
<dbReference type="GeneID" id="105273323"/>
<evidence type="ECO:0000313" key="5">
    <source>
        <dbReference type="EMBL" id="JAG79565.1"/>
    </source>
</evidence>
<organism evidence="5">
    <name type="scientific">Fopius arisanus</name>
    <dbReference type="NCBI Taxonomy" id="64838"/>
    <lineage>
        <taxon>Eukaryota</taxon>
        <taxon>Metazoa</taxon>
        <taxon>Ecdysozoa</taxon>
        <taxon>Arthropoda</taxon>
        <taxon>Hexapoda</taxon>
        <taxon>Insecta</taxon>
        <taxon>Pterygota</taxon>
        <taxon>Neoptera</taxon>
        <taxon>Endopterygota</taxon>
        <taxon>Hymenoptera</taxon>
        <taxon>Apocrita</taxon>
        <taxon>Ichneumonoidea</taxon>
        <taxon>Braconidae</taxon>
        <taxon>Opiinae</taxon>
        <taxon>Fopius</taxon>
    </lineage>
</organism>
<dbReference type="GO" id="GO:0004843">
    <property type="term" value="F:cysteine-type deubiquitinase activity"/>
    <property type="evidence" value="ECO:0007669"/>
    <property type="project" value="InterPro"/>
</dbReference>
<dbReference type="PROSITE" id="PS50235">
    <property type="entry name" value="USP_3"/>
    <property type="match status" value="1"/>
</dbReference>
<keyword evidence="2" id="KW-0175">Coiled coil</keyword>
<feature type="region of interest" description="Disordered" evidence="3">
    <location>
        <begin position="543"/>
        <end position="599"/>
    </location>
</feature>
<name>A0A0C9Q6T0_9HYME</name>